<dbReference type="PANTHER" id="PTHR37534">
    <property type="entry name" value="TRANSCRIPTIONAL ACTIVATOR PROTEIN UGA3"/>
    <property type="match status" value="1"/>
</dbReference>
<dbReference type="GO" id="GO:0000981">
    <property type="term" value="F:DNA-binding transcription factor activity, RNA polymerase II-specific"/>
    <property type="evidence" value="ECO:0007669"/>
    <property type="project" value="InterPro"/>
</dbReference>
<evidence type="ECO:0000313" key="6">
    <source>
        <dbReference type="Proteomes" id="UP000700596"/>
    </source>
</evidence>
<dbReference type="PROSITE" id="PS50048">
    <property type="entry name" value="ZN2_CY6_FUNGAL_2"/>
    <property type="match status" value="1"/>
</dbReference>
<dbReference type="Pfam" id="PF11951">
    <property type="entry name" value="Fungal_trans_2"/>
    <property type="match status" value="1"/>
</dbReference>
<comment type="subcellular location">
    <subcellularLocation>
        <location evidence="1">Nucleus</location>
    </subcellularLocation>
</comment>
<evidence type="ECO:0000256" key="1">
    <source>
        <dbReference type="ARBA" id="ARBA00004123"/>
    </source>
</evidence>
<reference evidence="5" key="1">
    <citation type="journal article" date="2021" name="Nat. Commun.">
        <title>Genetic determinants of endophytism in the Arabidopsis root mycobiome.</title>
        <authorList>
            <person name="Mesny F."/>
            <person name="Miyauchi S."/>
            <person name="Thiergart T."/>
            <person name="Pickel B."/>
            <person name="Atanasova L."/>
            <person name="Karlsson M."/>
            <person name="Huettel B."/>
            <person name="Barry K.W."/>
            <person name="Haridas S."/>
            <person name="Chen C."/>
            <person name="Bauer D."/>
            <person name="Andreopoulos W."/>
            <person name="Pangilinan J."/>
            <person name="LaButti K."/>
            <person name="Riley R."/>
            <person name="Lipzen A."/>
            <person name="Clum A."/>
            <person name="Drula E."/>
            <person name="Henrissat B."/>
            <person name="Kohler A."/>
            <person name="Grigoriev I.V."/>
            <person name="Martin F.M."/>
            <person name="Hacquard S."/>
        </authorList>
    </citation>
    <scope>NUCLEOTIDE SEQUENCE</scope>
    <source>
        <strain evidence="5">MPI-CAGE-CH-0243</strain>
    </source>
</reference>
<dbReference type="InterPro" id="IPR036864">
    <property type="entry name" value="Zn2-C6_fun-type_DNA-bd_sf"/>
</dbReference>
<dbReference type="PROSITE" id="PS00463">
    <property type="entry name" value="ZN2_CY6_FUNGAL_1"/>
    <property type="match status" value="1"/>
</dbReference>
<comment type="caution">
    <text evidence="5">The sequence shown here is derived from an EMBL/GenBank/DDBJ whole genome shotgun (WGS) entry which is preliminary data.</text>
</comment>
<keyword evidence="6" id="KW-1185">Reference proteome</keyword>
<dbReference type="Pfam" id="PF00172">
    <property type="entry name" value="Zn_clus"/>
    <property type="match status" value="1"/>
</dbReference>
<name>A0A9P9I9S0_9PLEO</name>
<feature type="domain" description="Zn(2)-C6 fungal-type" evidence="4">
    <location>
        <begin position="18"/>
        <end position="48"/>
    </location>
</feature>
<feature type="region of interest" description="Disordered" evidence="3">
    <location>
        <begin position="57"/>
        <end position="90"/>
    </location>
</feature>
<dbReference type="AlphaFoldDB" id="A0A9P9I9S0"/>
<evidence type="ECO:0000256" key="3">
    <source>
        <dbReference type="SAM" id="MobiDB-lite"/>
    </source>
</evidence>
<gene>
    <name evidence="5" type="ORF">B0J11DRAFT_187454</name>
</gene>
<dbReference type="Proteomes" id="UP000700596">
    <property type="component" value="Unassembled WGS sequence"/>
</dbReference>
<feature type="compositionally biased region" description="Low complexity" evidence="3">
    <location>
        <begin position="60"/>
        <end position="80"/>
    </location>
</feature>
<dbReference type="SUPFAM" id="SSF57701">
    <property type="entry name" value="Zn2/Cys6 DNA-binding domain"/>
    <property type="match status" value="1"/>
</dbReference>
<evidence type="ECO:0000256" key="2">
    <source>
        <dbReference type="ARBA" id="ARBA00023242"/>
    </source>
</evidence>
<dbReference type="GO" id="GO:0008270">
    <property type="term" value="F:zinc ion binding"/>
    <property type="evidence" value="ECO:0007669"/>
    <property type="project" value="InterPro"/>
</dbReference>
<dbReference type="InterPro" id="IPR001138">
    <property type="entry name" value="Zn2Cys6_DnaBD"/>
</dbReference>
<organism evidence="5 6">
    <name type="scientific">Dendryphion nanum</name>
    <dbReference type="NCBI Taxonomy" id="256645"/>
    <lineage>
        <taxon>Eukaryota</taxon>
        <taxon>Fungi</taxon>
        <taxon>Dikarya</taxon>
        <taxon>Ascomycota</taxon>
        <taxon>Pezizomycotina</taxon>
        <taxon>Dothideomycetes</taxon>
        <taxon>Pleosporomycetidae</taxon>
        <taxon>Pleosporales</taxon>
        <taxon>Torulaceae</taxon>
        <taxon>Dendryphion</taxon>
    </lineage>
</organism>
<dbReference type="CDD" id="cd00067">
    <property type="entry name" value="GAL4"/>
    <property type="match status" value="1"/>
</dbReference>
<evidence type="ECO:0000313" key="5">
    <source>
        <dbReference type="EMBL" id="KAH7112127.1"/>
    </source>
</evidence>
<evidence type="ECO:0000259" key="4">
    <source>
        <dbReference type="PROSITE" id="PS50048"/>
    </source>
</evidence>
<accession>A0A9P9I9S0</accession>
<dbReference type="GO" id="GO:0005634">
    <property type="term" value="C:nucleus"/>
    <property type="evidence" value="ECO:0007669"/>
    <property type="project" value="UniProtKB-SubCell"/>
</dbReference>
<dbReference type="GO" id="GO:0045944">
    <property type="term" value="P:positive regulation of transcription by RNA polymerase II"/>
    <property type="evidence" value="ECO:0007669"/>
    <property type="project" value="TreeGrafter"/>
</dbReference>
<sequence>MGEPRARQRKFAPRSRQGCLTCRARRKRCDQQRPECQNCTRLNVKCEWQTQRQIIVNQETPSSPTQSSSTSSDLVPSLHSPLQPWDSLPGNSDAERKHLLSYYIEAFVPSISVATTPSSFYTSLYIPMAFESEGILDAIIALSSAQLAKRTTDSDRANYLQALSAKHQVKCHSFLRHRISSPGKTSTDFYQVIGILLLLVGLECLLGSKHTKWLHQMRCARNLLKTLALHHNNIASWEVESLHRHFTYHDMMASVMPKTEPTRLDDGDIALPPSALLLGQTIDPLMGISYNLCSLICRIQYVTSPDPAFPHVSEAAFDAIERDIMQWQYESPLSSPCIDLPVGLDLIALAEAYRLAALIQLYRTSEKHKVLVPACAARALQFIARIPPGSPAESSMLYPVFLAGAELEDETQIASCFQRLSTVQERNYYENVGMVQEVLKEVWRPALNGEKKRDWEDVLKEWQWSFSLG</sequence>
<dbReference type="PANTHER" id="PTHR37534:SF7">
    <property type="entry name" value="TRANSCRIPTIONAL ACTIVATOR PROTEIN UGA3"/>
    <property type="match status" value="1"/>
</dbReference>
<dbReference type="InterPro" id="IPR021858">
    <property type="entry name" value="Fun_TF"/>
</dbReference>
<protein>
    <submittedName>
        <fullName evidence="5">Zn(II)2Cys6 transcription factor-like protein</fullName>
    </submittedName>
</protein>
<dbReference type="EMBL" id="JAGMWT010000022">
    <property type="protein sequence ID" value="KAH7112127.1"/>
    <property type="molecule type" value="Genomic_DNA"/>
</dbReference>
<keyword evidence="2" id="KW-0539">Nucleus</keyword>
<proteinExistence type="predicted"/>
<dbReference type="Gene3D" id="4.10.240.10">
    <property type="entry name" value="Zn(2)-C6 fungal-type DNA-binding domain"/>
    <property type="match status" value="1"/>
</dbReference>
<dbReference type="OrthoDB" id="3509362at2759"/>
<dbReference type="GO" id="GO:0000976">
    <property type="term" value="F:transcription cis-regulatory region binding"/>
    <property type="evidence" value="ECO:0007669"/>
    <property type="project" value="TreeGrafter"/>
</dbReference>
<dbReference type="SMART" id="SM00066">
    <property type="entry name" value="GAL4"/>
    <property type="match status" value="1"/>
</dbReference>